<dbReference type="AlphaFoldDB" id="A0A1X6MS03"/>
<reference evidence="2 3" key="1">
    <citation type="submission" date="2017-04" db="EMBL/GenBank/DDBJ databases">
        <title>Genome Sequence of the Model Brown-Rot Fungus Postia placenta SB12.</title>
        <authorList>
            <consortium name="DOE Joint Genome Institute"/>
            <person name="Gaskell J."/>
            <person name="Kersten P."/>
            <person name="Larrondo L.F."/>
            <person name="Canessa P."/>
            <person name="Martinez D."/>
            <person name="Hibbett D."/>
            <person name="Schmoll M."/>
            <person name="Kubicek C.P."/>
            <person name="Martinez A.T."/>
            <person name="Yadav J."/>
            <person name="Master E."/>
            <person name="Magnuson J.K."/>
            <person name="James T."/>
            <person name="Yaver D."/>
            <person name="Berka R."/>
            <person name="Labutti K."/>
            <person name="Lipzen A."/>
            <person name="Aerts A."/>
            <person name="Barry K."/>
            <person name="Henrissat B."/>
            <person name="Blanchette R."/>
            <person name="Grigoriev I."/>
            <person name="Cullen D."/>
        </authorList>
    </citation>
    <scope>NUCLEOTIDE SEQUENCE [LARGE SCALE GENOMIC DNA]</scope>
    <source>
        <strain evidence="2 3">MAD-698-R-SB12</strain>
    </source>
</reference>
<organism evidence="2 3">
    <name type="scientific">Postia placenta MAD-698-R-SB12</name>
    <dbReference type="NCBI Taxonomy" id="670580"/>
    <lineage>
        <taxon>Eukaryota</taxon>
        <taxon>Fungi</taxon>
        <taxon>Dikarya</taxon>
        <taxon>Basidiomycota</taxon>
        <taxon>Agaricomycotina</taxon>
        <taxon>Agaricomycetes</taxon>
        <taxon>Polyporales</taxon>
        <taxon>Adustoporiaceae</taxon>
        <taxon>Rhodonia</taxon>
    </lineage>
</organism>
<evidence type="ECO:0000256" key="1">
    <source>
        <dbReference type="SAM" id="Coils"/>
    </source>
</evidence>
<keyword evidence="1" id="KW-0175">Coiled coil</keyword>
<feature type="coiled-coil region" evidence="1">
    <location>
        <begin position="20"/>
        <end position="54"/>
    </location>
</feature>
<dbReference type="GeneID" id="36331562"/>
<name>A0A1X6MS03_9APHY</name>
<protein>
    <submittedName>
        <fullName evidence="2">Uncharacterized protein</fullName>
    </submittedName>
</protein>
<keyword evidence="3" id="KW-1185">Reference proteome</keyword>
<evidence type="ECO:0000313" key="2">
    <source>
        <dbReference type="EMBL" id="OSX58963.1"/>
    </source>
</evidence>
<dbReference type="OrthoDB" id="2802916at2759"/>
<gene>
    <name evidence="2" type="ORF">POSPLADRAFT_1152032</name>
</gene>
<dbReference type="STRING" id="670580.A0A1X6MS03"/>
<sequence>MKIGSVRNVYSLNFSDNTLKTELAEARANAQVRLQELQEQLPQMMDDIVAAQREELQRDEELLVEHADSSLEDPYDDADMEAADDFDALWSEESSVVVEVAPKYGPRVRHRGMSSVTIDVPPGTVQIVLKFQSEETEQLRRRLRAAEGWSKDCNASLAAEVARLTRESANAQTLIQQWEGSFTQTSQLPQNEVETCESIGAGDRRQAPLGPDTPLFGSRIPPGTSTQSPNTSISPLTLFDIFDVPLGRTQIFGSVKHVFVNNEAVWESPYDFGYLVKPTRMRSKKGNWREAQDNKLTGSHNELSAIVSAMRCYLGTYERVSAVVMTKGEFDSLPTQVREAVIQASSNPKHHSETRRLYETGQVLPRKINFRRVGFNHAFAQALLDAAHVCGLLFGTSLNQHEVQKCSPWIVLNIQNGELDRLRRRLEAAENVNALGSGLQPVQTTGSLFPSANPQDGPVDDAPITFCLERNPKEYLKAAKVVSVESCLGAMTIVKLRDDVVWGEFPSSGFLVRPTRIRTKKGNWNKVQNKKLLRDKMEFAAYNGFEWKYLGTFASANTDSEELSREAFIALPDQTREQLIRLSGHKRHRTEVKPMYESGEMVGMKFSFRRIGFNHALGEMLRGVGKESKGGKTLKPEIGYSIIFFFREVVELELVDRGHNLDEEAAKDIAQKQLDYERRVHQEYSDYPEHDAAQFAHKSRIDSDISEEKLSTFDGVMSRDLPTAIVKILFTGYEHRGTKGKLESFEVFAFNADSIRQGYATSTLRNLIGSIIGTFLYGVTCAQTLYYMRRYSLDRIWLKLFCIWIWNVTNHANPLALLTVERYFIYCIWRVVEHRQYQLLLTMTVAFVSEENRIPWFLGTLHASPFELIWLAFHYPGSKLYVNSLFAFRIDSLDTLETMYYLVSIKEDKQDTVRIHTLCRFKSRQLRQPKRTKKMIAIETTPGIVTYFASSK</sequence>
<proteinExistence type="predicted"/>
<dbReference type="EMBL" id="KZ110603">
    <property type="protein sequence ID" value="OSX58963.1"/>
    <property type="molecule type" value="Genomic_DNA"/>
</dbReference>
<dbReference type="RefSeq" id="XP_024335757.1">
    <property type="nucleotide sequence ID" value="XM_024486613.1"/>
</dbReference>
<dbReference type="Proteomes" id="UP000194127">
    <property type="component" value="Unassembled WGS sequence"/>
</dbReference>
<evidence type="ECO:0000313" key="3">
    <source>
        <dbReference type="Proteomes" id="UP000194127"/>
    </source>
</evidence>
<accession>A0A1X6MS03</accession>